<keyword evidence="4 6" id="KW-1133">Transmembrane helix</keyword>
<dbReference type="RefSeq" id="XP_062738166.1">
    <property type="nucleotide sequence ID" value="XM_062874950.1"/>
</dbReference>
<evidence type="ECO:0000256" key="2">
    <source>
        <dbReference type="ARBA" id="ARBA00005587"/>
    </source>
</evidence>
<evidence type="ECO:0000313" key="7">
    <source>
        <dbReference type="EMBL" id="KAK4649191.1"/>
    </source>
</evidence>
<dbReference type="EMBL" id="JAFFGZ010000001">
    <property type="protein sequence ID" value="KAK4649191.1"/>
    <property type="molecule type" value="Genomic_DNA"/>
</dbReference>
<proteinExistence type="inferred from homology"/>
<feature type="transmembrane region" description="Helical" evidence="6">
    <location>
        <begin position="40"/>
        <end position="59"/>
    </location>
</feature>
<keyword evidence="8" id="KW-1185">Reference proteome</keyword>
<evidence type="ECO:0008006" key="9">
    <source>
        <dbReference type="Google" id="ProtNLM"/>
    </source>
</evidence>
<evidence type="ECO:0000313" key="8">
    <source>
        <dbReference type="Proteomes" id="UP001322138"/>
    </source>
</evidence>
<gene>
    <name evidence="7" type="ORF">QC761_116790</name>
</gene>
<protein>
    <recommendedName>
        <fullName evidence="9">MARVEL domain-containing protein</fullName>
    </recommendedName>
</protein>
<evidence type="ECO:0000256" key="5">
    <source>
        <dbReference type="ARBA" id="ARBA00023136"/>
    </source>
</evidence>
<accession>A0ABR0G0D9</accession>
<evidence type="ECO:0000256" key="1">
    <source>
        <dbReference type="ARBA" id="ARBA00004141"/>
    </source>
</evidence>
<comment type="caution">
    <text evidence="7">The sequence shown here is derived from an EMBL/GenBank/DDBJ whole genome shotgun (WGS) entry which is preliminary data.</text>
</comment>
<keyword evidence="3 6" id="KW-0812">Transmembrane</keyword>
<evidence type="ECO:0000256" key="4">
    <source>
        <dbReference type="ARBA" id="ARBA00022989"/>
    </source>
</evidence>
<dbReference type="InterPro" id="IPR051633">
    <property type="entry name" value="AceTr"/>
</dbReference>
<comment type="similarity">
    <text evidence="2">Belongs to the acetate uptake transporter (AceTr) (TC 2.A.96) family.</text>
</comment>
<dbReference type="InterPro" id="IPR000791">
    <property type="entry name" value="Gpr1/Fun34/SatP-like"/>
</dbReference>
<reference evidence="7 8" key="1">
    <citation type="journal article" date="2023" name="bioRxiv">
        <title>High-quality genome assemblies of four members of thePodospora anserinaspecies complex.</title>
        <authorList>
            <person name="Ament-Velasquez S.L."/>
            <person name="Vogan A.A."/>
            <person name="Wallerman O."/>
            <person name="Hartmann F."/>
            <person name="Gautier V."/>
            <person name="Silar P."/>
            <person name="Giraud T."/>
            <person name="Johannesson H."/>
        </authorList>
    </citation>
    <scope>NUCLEOTIDE SEQUENCE [LARGE SCALE GENOMIC DNA]</scope>
    <source>
        <strain evidence="7 8">CBS 112042</strain>
    </source>
</reference>
<evidence type="ECO:0000256" key="3">
    <source>
        <dbReference type="ARBA" id="ARBA00022692"/>
    </source>
</evidence>
<name>A0ABR0G0D9_9PEZI</name>
<organism evidence="7 8">
    <name type="scientific">Podospora bellae-mahoneyi</name>
    <dbReference type="NCBI Taxonomy" id="2093777"/>
    <lineage>
        <taxon>Eukaryota</taxon>
        <taxon>Fungi</taxon>
        <taxon>Dikarya</taxon>
        <taxon>Ascomycota</taxon>
        <taxon>Pezizomycotina</taxon>
        <taxon>Sordariomycetes</taxon>
        <taxon>Sordariomycetidae</taxon>
        <taxon>Sordariales</taxon>
        <taxon>Podosporaceae</taxon>
        <taxon>Podospora</taxon>
    </lineage>
</organism>
<dbReference type="GeneID" id="87894432"/>
<evidence type="ECO:0000256" key="6">
    <source>
        <dbReference type="SAM" id="Phobius"/>
    </source>
</evidence>
<dbReference type="Pfam" id="PF01184">
    <property type="entry name" value="Gpr1_Fun34_YaaH"/>
    <property type="match status" value="1"/>
</dbReference>
<dbReference type="PANTHER" id="PTHR31123">
    <property type="entry name" value="ACCUMULATION OF DYADS PROTEIN 2-RELATED"/>
    <property type="match status" value="1"/>
</dbReference>
<keyword evidence="5 6" id="KW-0472">Membrane</keyword>
<comment type="subcellular location">
    <subcellularLocation>
        <location evidence="1">Membrane</location>
        <topology evidence="1">Multi-pass membrane protein</topology>
    </subcellularLocation>
</comment>
<feature type="transmembrane region" description="Helical" evidence="6">
    <location>
        <begin position="66"/>
        <end position="88"/>
    </location>
</feature>
<dbReference type="PANTHER" id="PTHR31123:SF4">
    <property type="entry name" value="PROTEIN ALCS"/>
    <property type="match status" value="1"/>
</dbReference>
<dbReference type="Proteomes" id="UP001322138">
    <property type="component" value="Unassembled WGS sequence"/>
</dbReference>
<feature type="transmembrane region" description="Helical" evidence="6">
    <location>
        <begin position="100"/>
        <end position="124"/>
    </location>
</feature>
<sequence length="155" mass="16824">MLDLTKTLGGFFFALGATLTPGFGAQTPYMKSGVLGAEFYASFGFFYLFVGLLSFVFLICSLRTNLCLVILFLAYTVAFPLLAAAEWAHAEDRLALAHRLTVGGGAACFVVSACSWWAMIGGLLQSVDWPFDLPMGDLSHIIPAARKEVDVERLE</sequence>